<dbReference type="Gene3D" id="3.40.50.1390">
    <property type="entry name" value="Resolvase, N-terminal catalytic domain"/>
    <property type="match status" value="1"/>
</dbReference>
<dbReference type="SUPFAM" id="SSF53041">
    <property type="entry name" value="Resolvase-like"/>
    <property type="match status" value="1"/>
</dbReference>
<dbReference type="InterPro" id="IPR006119">
    <property type="entry name" value="Resolv_N"/>
</dbReference>
<gene>
    <name evidence="4" type="ORF">J2Z21_004435</name>
</gene>
<evidence type="ECO:0000256" key="2">
    <source>
        <dbReference type="SAM" id="MobiDB-lite"/>
    </source>
</evidence>
<evidence type="ECO:0000259" key="3">
    <source>
        <dbReference type="PROSITE" id="PS51736"/>
    </source>
</evidence>
<dbReference type="CDD" id="cd03768">
    <property type="entry name" value="SR_ResInv"/>
    <property type="match status" value="1"/>
</dbReference>
<feature type="domain" description="Resolvase/invertase-type recombinase catalytic" evidence="3">
    <location>
        <begin position="40"/>
        <end position="183"/>
    </location>
</feature>
<evidence type="ECO:0000313" key="4">
    <source>
        <dbReference type="EMBL" id="MBP2051464.1"/>
    </source>
</evidence>
<accession>A0ABS4LVN3</accession>
<feature type="region of interest" description="Disordered" evidence="2">
    <location>
        <begin position="245"/>
        <end position="274"/>
    </location>
</feature>
<organism evidence="4 5">
    <name type="scientific">Streptomyces griseochromogenes</name>
    <dbReference type="NCBI Taxonomy" id="68214"/>
    <lineage>
        <taxon>Bacteria</taxon>
        <taxon>Bacillati</taxon>
        <taxon>Actinomycetota</taxon>
        <taxon>Actinomycetes</taxon>
        <taxon>Kitasatosporales</taxon>
        <taxon>Streptomycetaceae</taxon>
        <taxon>Streptomyces</taxon>
    </lineage>
</organism>
<dbReference type="Pfam" id="PF00239">
    <property type="entry name" value="Resolvase"/>
    <property type="match status" value="1"/>
</dbReference>
<dbReference type="Proteomes" id="UP001519309">
    <property type="component" value="Unassembled WGS sequence"/>
</dbReference>
<dbReference type="EMBL" id="JAGGLP010000008">
    <property type="protein sequence ID" value="MBP2051464.1"/>
    <property type="molecule type" value="Genomic_DNA"/>
</dbReference>
<proteinExistence type="inferred from homology"/>
<evidence type="ECO:0000256" key="1">
    <source>
        <dbReference type="ARBA" id="ARBA00009913"/>
    </source>
</evidence>
<dbReference type="InterPro" id="IPR036162">
    <property type="entry name" value="Resolvase-like_N_sf"/>
</dbReference>
<dbReference type="SMART" id="SM00857">
    <property type="entry name" value="Resolvase"/>
    <property type="match status" value="1"/>
</dbReference>
<sequence length="320" mass="34273">MPALREELDVLVPEDRGPGRPWKPGPPAEALPAASAAKPIRIGYARCLTAQQELQSQLDALEPVCKRIFSEKISTRVKARPKLQEALKLAYDIKEAAPDQEVILTVHELKRLARNAAELMTLSGQLQAVGVQLELLTGPLSGIYDPNGMGAMFFAVLAAAAQIERNYIREKTLEGQVTAAAKGNHGGRPKVIDEDMLLFARALKDRGVPVPEIAKKLTIKTGKNAGKHPSIASLYRALAEAEATEAPAGPKIIAPRRPPRVDLTGPGSGTDPELMDRLTQQVLDGTSDEVIDALTEQTDDGAKDVVAQLLAQARNGGDGE</sequence>
<reference evidence="4 5" key="1">
    <citation type="submission" date="2021-03" db="EMBL/GenBank/DDBJ databases">
        <title>Genomic Encyclopedia of Type Strains, Phase IV (KMG-IV): sequencing the most valuable type-strain genomes for metagenomic binning, comparative biology and taxonomic classification.</title>
        <authorList>
            <person name="Goeker M."/>
        </authorList>
    </citation>
    <scope>NUCLEOTIDE SEQUENCE [LARGE SCALE GENOMIC DNA]</scope>
    <source>
        <strain evidence="4 5">DSM 40499</strain>
    </source>
</reference>
<protein>
    <submittedName>
        <fullName evidence="4">DNA invertase Pin-like site-specific DNA recombinase</fullName>
    </submittedName>
</protein>
<feature type="region of interest" description="Disordered" evidence="2">
    <location>
        <begin position="11"/>
        <end position="30"/>
    </location>
</feature>
<comment type="similarity">
    <text evidence="1">Belongs to the site-specific recombinase resolvase family.</text>
</comment>
<dbReference type="InterPro" id="IPR050639">
    <property type="entry name" value="SSR_resolvase"/>
</dbReference>
<name>A0ABS4LVN3_9ACTN</name>
<dbReference type="PANTHER" id="PTHR30461">
    <property type="entry name" value="DNA-INVERTASE FROM LAMBDOID PROPHAGE"/>
    <property type="match status" value="1"/>
</dbReference>
<evidence type="ECO:0000313" key="5">
    <source>
        <dbReference type="Proteomes" id="UP001519309"/>
    </source>
</evidence>
<dbReference type="PANTHER" id="PTHR30461:SF26">
    <property type="entry name" value="RESOLVASE HOMOLOG YNEB"/>
    <property type="match status" value="1"/>
</dbReference>
<keyword evidence="5" id="KW-1185">Reference proteome</keyword>
<dbReference type="PROSITE" id="PS51736">
    <property type="entry name" value="RECOMBINASES_3"/>
    <property type="match status" value="1"/>
</dbReference>
<comment type="caution">
    <text evidence="4">The sequence shown here is derived from an EMBL/GenBank/DDBJ whole genome shotgun (WGS) entry which is preliminary data.</text>
</comment>